<keyword evidence="2" id="KW-1133">Transmembrane helix</keyword>
<feature type="region of interest" description="Disordered" evidence="1">
    <location>
        <begin position="220"/>
        <end position="244"/>
    </location>
</feature>
<organism evidence="3 4">
    <name type="scientific">Scyliorhinus torazame</name>
    <name type="common">Cloudy catshark</name>
    <name type="synonym">Catulus torazame</name>
    <dbReference type="NCBI Taxonomy" id="75743"/>
    <lineage>
        <taxon>Eukaryota</taxon>
        <taxon>Metazoa</taxon>
        <taxon>Chordata</taxon>
        <taxon>Craniata</taxon>
        <taxon>Vertebrata</taxon>
        <taxon>Chondrichthyes</taxon>
        <taxon>Elasmobranchii</taxon>
        <taxon>Galeomorphii</taxon>
        <taxon>Galeoidea</taxon>
        <taxon>Carcharhiniformes</taxon>
        <taxon>Scyliorhinidae</taxon>
        <taxon>Scyliorhinus</taxon>
    </lineage>
</organism>
<name>A0A401P0D5_SCYTO</name>
<evidence type="ECO:0000256" key="1">
    <source>
        <dbReference type="SAM" id="MobiDB-lite"/>
    </source>
</evidence>
<evidence type="ECO:0000256" key="2">
    <source>
        <dbReference type="SAM" id="Phobius"/>
    </source>
</evidence>
<dbReference type="STRING" id="75743.A0A401P0D5"/>
<dbReference type="OrthoDB" id="8915289at2759"/>
<evidence type="ECO:0000313" key="3">
    <source>
        <dbReference type="EMBL" id="GCB66579.1"/>
    </source>
</evidence>
<keyword evidence="2" id="KW-0812">Transmembrane</keyword>
<comment type="caution">
    <text evidence="3">The sequence shown here is derived from an EMBL/GenBank/DDBJ whole genome shotgun (WGS) entry which is preliminary data.</text>
</comment>
<dbReference type="EMBL" id="BFAA01002947">
    <property type="protein sequence ID" value="GCB66579.1"/>
    <property type="molecule type" value="Genomic_DNA"/>
</dbReference>
<dbReference type="AlphaFoldDB" id="A0A401P0D5"/>
<gene>
    <name evidence="3" type="ORF">scyTo_0007902</name>
</gene>
<sequence length="244" mass="27400">MADAQGPALSVVDGPVGPFDIKIGKRDQCSFGMKKKKCIFSTVDHEQIIQFNITGFVKQVNLECSKQNDSLPEGIELVKNRLQFKGPMKEHYAGIYRCVASYLHWKKEAHWKIEITSDKNKWFPTRAALIAVCVIFAASTCFCYVLRWHRRKQLVVIPQQYSVQNSGYQTAKDGLHCIKTQDDASRVNKPKDSQINTGSTNTSQEILGDVDVFCAAKQDNNAPEDSKQNVKSLKLDTNNQASVV</sequence>
<keyword evidence="4" id="KW-1185">Reference proteome</keyword>
<proteinExistence type="predicted"/>
<feature type="transmembrane region" description="Helical" evidence="2">
    <location>
        <begin position="127"/>
        <end position="146"/>
    </location>
</feature>
<dbReference type="Proteomes" id="UP000288216">
    <property type="component" value="Unassembled WGS sequence"/>
</dbReference>
<keyword evidence="2" id="KW-0472">Membrane</keyword>
<reference evidence="3 4" key="1">
    <citation type="journal article" date="2018" name="Nat. Ecol. Evol.">
        <title>Shark genomes provide insights into elasmobranch evolution and the origin of vertebrates.</title>
        <authorList>
            <person name="Hara Y"/>
            <person name="Yamaguchi K"/>
            <person name="Onimaru K"/>
            <person name="Kadota M"/>
            <person name="Koyanagi M"/>
            <person name="Keeley SD"/>
            <person name="Tatsumi K"/>
            <person name="Tanaka K"/>
            <person name="Motone F"/>
            <person name="Kageyama Y"/>
            <person name="Nozu R"/>
            <person name="Adachi N"/>
            <person name="Nishimura O"/>
            <person name="Nakagawa R"/>
            <person name="Tanegashima C"/>
            <person name="Kiyatake I"/>
            <person name="Matsumoto R"/>
            <person name="Murakumo K"/>
            <person name="Nishida K"/>
            <person name="Terakita A"/>
            <person name="Kuratani S"/>
            <person name="Sato K"/>
            <person name="Hyodo S Kuraku.S."/>
        </authorList>
    </citation>
    <scope>NUCLEOTIDE SEQUENCE [LARGE SCALE GENOMIC DNA]</scope>
</reference>
<accession>A0A401P0D5</accession>
<protein>
    <submittedName>
        <fullName evidence="3">Uncharacterized protein</fullName>
    </submittedName>
</protein>
<evidence type="ECO:0000313" key="4">
    <source>
        <dbReference type="Proteomes" id="UP000288216"/>
    </source>
</evidence>